<protein>
    <recommendedName>
        <fullName evidence="5">PepSY domain-containing protein</fullName>
    </recommendedName>
</protein>
<keyword evidence="1" id="KW-0812">Transmembrane</keyword>
<reference evidence="3 4" key="1">
    <citation type="journal article" date="2016" name="Nat. Commun.">
        <title>Thousands of microbial genomes shed light on interconnected biogeochemical processes in an aquifer system.</title>
        <authorList>
            <person name="Anantharaman K."/>
            <person name="Brown C.T."/>
            <person name="Hug L.A."/>
            <person name="Sharon I."/>
            <person name="Castelle C.J."/>
            <person name="Probst A.J."/>
            <person name="Thomas B.C."/>
            <person name="Singh A."/>
            <person name="Wilkins M.J."/>
            <person name="Karaoz U."/>
            <person name="Brodie E.L."/>
            <person name="Williams K.H."/>
            <person name="Hubbard S.S."/>
            <person name="Banfield J.F."/>
        </authorList>
    </citation>
    <scope>NUCLEOTIDE SEQUENCE [LARGE SCALE GENOMIC DNA]</scope>
</reference>
<sequence>MKTLRACMMLVAGLCALVWMPFAWASGHTAAPDLFATMTPAQHLLTHMKEMWGAMFRLDFAALQANAVCMSDPFYKMLWMHGWWISALIAALVIVAVARYLSRILARHRLTARCGLAC</sequence>
<dbReference type="EMBL" id="MHUW01000002">
    <property type="protein sequence ID" value="OHA84301.1"/>
    <property type="molecule type" value="Genomic_DNA"/>
</dbReference>
<evidence type="ECO:0008006" key="5">
    <source>
        <dbReference type="Google" id="ProtNLM"/>
    </source>
</evidence>
<feature type="chain" id="PRO_5009584437" description="PepSY domain-containing protein" evidence="2">
    <location>
        <begin position="26"/>
        <end position="118"/>
    </location>
</feature>
<keyword evidence="2" id="KW-0732">Signal</keyword>
<name>A0A1G2SIS3_9BACT</name>
<feature type="transmembrane region" description="Helical" evidence="1">
    <location>
        <begin position="83"/>
        <end position="101"/>
    </location>
</feature>
<comment type="caution">
    <text evidence="3">The sequence shown here is derived from an EMBL/GenBank/DDBJ whole genome shotgun (WGS) entry which is preliminary data.</text>
</comment>
<organism evidence="3 4">
    <name type="scientific">Candidatus Yonathbacteria bacterium RIFCSPLOWO2_01_FULL_47_33b</name>
    <dbReference type="NCBI Taxonomy" id="1802727"/>
    <lineage>
        <taxon>Bacteria</taxon>
        <taxon>Candidatus Yonathiibacteriota</taxon>
    </lineage>
</organism>
<keyword evidence="1" id="KW-0472">Membrane</keyword>
<proteinExistence type="predicted"/>
<keyword evidence="1" id="KW-1133">Transmembrane helix</keyword>
<feature type="signal peptide" evidence="2">
    <location>
        <begin position="1"/>
        <end position="25"/>
    </location>
</feature>
<dbReference type="AlphaFoldDB" id="A0A1G2SIS3"/>
<gene>
    <name evidence="3" type="ORF">A2937_02075</name>
</gene>
<evidence type="ECO:0000256" key="2">
    <source>
        <dbReference type="SAM" id="SignalP"/>
    </source>
</evidence>
<evidence type="ECO:0000313" key="3">
    <source>
        <dbReference type="EMBL" id="OHA84301.1"/>
    </source>
</evidence>
<dbReference type="Proteomes" id="UP000177987">
    <property type="component" value="Unassembled WGS sequence"/>
</dbReference>
<accession>A0A1G2SIS3</accession>
<evidence type="ECO:0000256" key="1">
    <source>
        <dbReference type="SAM" id="Phobius"/>
    </source>
</evidence>
<evidence type="ECO:0000313" key="4">
    <source>
        <dbReference type="Proteomes" id="UP000177987"/>
    </source>
</evidence>